<gene>
    <name evidence="2" type="ORF">KHX14_10415</name>
</gene>
<feature type="domain" description="Glycosyl hydrolase family 92 N-terminal" evidence="1">
    <location>
        <begin position="1"/>
        <end position="130"/>
    </location>
</feature>
<dbReference type="InterPro" id="IPR014718">
    <property type="entry name" value="GH-type_carb-bd"/>
</dbReference>
<dbReference type="PANTHER" id="PTHR12143">
    <property type="entry name" value="PEPTIDE N-GLYCANASE PNGASE -RELATED"/>
    <property type="match status" value="1"/>
</dbReference>
<evidence type="ECO:0000313" key="2">
    <source>
        <dbReference type="EMBL" id="MBS5589195.1"/>
    </source>
</evidence>
<proteinExistence type="predicted"/>
<dbReference type="InterPro" id="IPR041371">
    <property type="entry name" value="GH92_N"/>
</dbReference>
<dbReference type="GO" id="GO:0005829">
    <property type="term" value="C:cytosol"/>
    <property type="evidence" value="ECO:0007669"/>
    <property type="project" value="TreeGrafter"/>
</dbReference>
<dbReference type="GO" id="GO:0000224">
    <property type="term" value="F:peptide-N4-(N-acetyl-beta-glucosaminyl)asparagine amidase activity"/>
    <property type="evidence" value="ECO:0007669"/>
    <property type="project" value="TreeGrafter"/>
</dbReference>
<dbReference type="AlphaFoldDB" id="A0A943I741"/>
<dbReference type="EMBL" id="JAGZCC010000100">
    <property type="protein sequence ID" value="MBS5589195.1"/>
    <property type="molecule type" value="Genomic_DNA"/>
</dbReference>
<dbReference type="GO" id="GO:0006516">
    <property type="term" value="P:glycoprotein catabolic process"/>
    <property type="evidence" value="ECO:0007669"/>
    <property type="project" value="TreeGrafter"/>
</dbReference>
<dbReference type="Pfam" id="PF17678">
    <property type="entry name" value="Glyco_hydro_92N"/>
    <property type="match status" value="1"/>
</dbReference>
<dbReference type="GO" id="GO:0030246">
    <property type="term" value="F:carbohydrate binding"/>
    <property type="evidence" value="ECO:0007669"/>
    <property type="project" value="InterPro"/>
</dbReference>
<reference evidence="2" key="1">
    <citation type="submission" date="2021-02" db="EMBL/GenBank/DDBJ databases">
        <title>Infant gut strain persistence is associated with maternal origin, phylogeny, and functional potential including surface adhesion and iron acquisition.</title>
        <authorList>
            <person name="Lou Y.C."/>
        </authorList>
    </citation>
    <scope>NUCLEOTIDE SEQUENCE</scope>
    <source>
        <strain evidence="2">L3_108_000G1_dasL3_108_000G1_metabat.metabat.11</strain>
    </source>
</reference>
<dbReference type="RefSeq" id="WP_303888263.1">
    <property type="nucleotide sequence ID" value="NZ_JAGZCC010000100.1"/>
</dbReference>
<evidence type="ECO:0000259" key="1">
    <source>
        <dbReference type="Pfam" id="PF17678"/>
    </source>
</evidence>
<sequence length="142" mass="16204">MTNFTLQTRENRIGDISYEYKDTKFKGFFATHQPAIWMGDYGYVNVMPQIGDVKPDQNSRALSFSHDDETSTPYYYKVTAGKEEGKPITSEMTATKRCAIYRFTYPNSEEAKIFVESARGHGNGHIEINEKKAKLLDGIMII</sequence>
<accession>A0A943I741</accession>
<organism evidence="2 3">
    <name type="scientific">Thomasclavelia spiroformis</name>
    <dbReference type="NCBI Taxonomy" id="29348"/>
    <lineage>
        <taxon>Bacteria</taxon>
        <taxon>Bacillati</taxon>
        <taxon>Bacillota</taxon>
        <taxon>Erysipelotrichia</taxon>
        <taxon>Erysipelotrichales</taxon>
        <taxon>Coprobacillaceae</taxon>
        <taxon>Thomasclavelia</taxon>
    </lineage>
</organism>
<comment type="caution">
    <text evidence="2">The sequence shown here is derived from an EMBL/GenBank/DDBJ whole genome shotgun (WGS) entry which is preliminary data.</text>
</comment>
<evidence type="ECO:0000313" key="3">
    <source>
        <dbReference type="Proteomes" id="UP000751224"/>
    </source>
</evidence>
<name>A0A943I741_9FIRM</name>
<dbReference type="PANTHER" id="PTHR12143:SF43">
    <property type="entry name" value="PUTATIVE-RELATED"/>
    <property type="match status" value="1"/>
</dbReference>
<dbReference type="Proteomes" id="UP000751224">
    <property type="component" value="Unassembled WGS sequence"/>
</dbReference>
<dbReference type="InterPro" id="IPR050883">
    <property type="entry name" value="PNGase"/>
</dbReference>
<protein>
    <recommendedName>
        <fullName evidence="1">Glycosyl hydrolase family 92 N-terminal domain-containing protein</fullName>
    </recommendedName>
</protein>
<dbReference type="Gene3D" id="2.70.98.10">
    <property type="match status" value="1"/>
</dbReference>